<dbReference type="OrthoDB" id="10676024at2759"/>
<dbReference type="AlphaFoldDB" id="A0A2K1QWS4"/>
<accession>A0A2K1QWS4</accession>
<proteinExistence type="predicted"/>
<gene>
    <name evidence="2" type="ORF">CAC42_7352</name>
</gene>
<organism evidence="2 3">
    <name type="scientific">Sphaceloma murrayae</name>
    <dbReference type="NCBI Taxonomy" id="2082308"/>
    <lineage>
        <taxon>Eukaryota</taxon>
        <taxon>Fungi</taxon>
        <taxon>Dikarya</taxon>
        <taxon>Ascomycota</taxon>
        <taxon>Pezizomycotina</taxon>
        <taxon>Dothideomycetes</taxon>
        <taxon>Dothideomycetidae</taxon>
        <taxon>Myriangiales</taxon>
        <taxon>Elsinoaceae</taxon>
        <taxon>Sphaceloma</taxon>
    </lineage>
</organism>
<evidence type="ECO:0000313" key="2">
    <source>
        <dbReference type="EMBL" id="PNS19508.1"/>
    </source>
</evidence>
<protein>
    <submittedName>
        <fullName evidence="2">Uncharacterized protein</fullName>
    </submittedName>
</protein>
<sequence>MADGQLQDLCGMVVSQIVHDCDRMSVPALAKLTCYAPRDVAELLLRSMCILQETGQLTTRVPTMEELLAPDYFNMSMIDSAGDFLGDLALVPSLEQSLQSFGPNGTQPTQSSAVISETQTTSLSHQVESPPSPFKSLASADVSFTKPATGISPLPLVDPIFNFNPVLREQARPFEPYPAPYPSPESPQMIEKLFKPSPKLTSSSPSLHCSVARSPHTPPTTISPPSLYLDQPTNIISPANMAWPSTLELSALGSLHATHIANITVLLTTSAYLVPKAIQYLDMLLFKLGVGPRPGPHKPGPGDLGLLTDLFANEEQIRGTIIPVEDKIIKVLEALHQNMLNKQSAVMAQRYLPKQKKGLPKGLPKGLGKVVQIHGKAGQRTQVKTAGAGAGVVASGKRSLGVDDDIIEIGSKRIRI</sequence>
<dbReference type="EMBL" id="NKHZ01000031">
    <property type="protein sequence ID" value="PNS19508.1"/>
    <property type="molecule type" value="Genomic_DNA"/>
</dbReference>
<feature type="region of interest" description="Disordered" evidence="1">
    <location>
        <begin position="197"/>
        <end position="225"/>
    </location>
</feature>
<evidence type="ECO:0000256" key="1">
    <source>
        <dbReference type="SAM" id="MobiDB-lite"/>
    </source>
</evidence>
<comment type="caution">
    <text evidence="2">The sequence shown here is derived from an EMBL/GenBank/DDBJ whole genome shotgun (WGS) entry which is preliminary data.</text>
</comment>
<reference evidence="2 3" key="1">
    <citation type="submission" date="2017-06" db="EMBL/GenBank/DDBJ databases">
        <title>Draft genome sequence of a variant of Elsinoe murrayae.</title>
        <authorList>
            <person name="Cheng Q."/>
        </authorList>
    </citation>
    <scope>NUCLEOTIDE SEQUENCE [LARGE SCALE GENOMIC DNA]</scope>
    <source>
        <strain evidence="2 3">CQ-2017a</strain>
    </source>
</reference>
<feature type="compositionally biased region" description="Low complexity" evidence="1">
    <location>
        <begin position="197"/>
        <end position="207"/>
    </location>
</feature>
<name>A0A2K1QWS4_9PEZI</name>
<evidence type="ECO:0000313" key="3">
    <source>
        <dbReference type="Proteomes" id="UP000243797"/>
    </source>
</evidence>
<dbReference type="Proteomes" id="UP000243797">
    <property type="component" value="Unassembled WGS sequence"/>
</dbReference>
<keyword evidence="3" id="KW-1185">Reference proteome</keyword>
<dbReference type="InParanoid" id="A0A2K1QWS4"/>